<reference evidence="1" key="1">
    <citation type="submission" date="2020-01" db="EMBL/GenBank/DDBJ databases">
        <title>Genome sequence of Kobresia littledalei, the first chromosome-level genome in the family Cyperaceae.</title>
        <authorList>
            <person name="Qu G."/>
        </authorList>
    </citation>
    <scope>NUCLEOTIDE SEQUENCE</scope>
    <source>
        <strain evidence="1">C.B.Clarke</strain>
        <tissue evidence="1">Leaf</tissue>
    </source>
</reference>
<organism evidence="1 2">
    <name type="scientific">Carex littledalei</name>
    <dbReference type="NCBI Taxonomy" id="544730"/>
    <lineage>
        <taxon>Eukaryota</taxon>
        <taxon>Viridiplantae</taxon>
        <taxon>Streptophyta</taxon>
        <taxon>Embryophyta</taxon>
        <taxon>Tracheophyta</taxon>
        <taxon>Spermatophyta</taxon>
        <taxon>Magnoliopsida</taxon>
        <taxon>Liliopsida</taxon>
        <taxon>Poales</taxon>
        <taxon>Cyperaceae</taxon>
        <taxon>Cyperoideae</taxon>
        <taxon>Cariceae</taxon>
        <taxon>Carex</taxon>
        <taxon>Carex subgen. Euthyceras</taxon>
    </lineage>
</organism>
<protein>
    <submittedName>
        <fullName evidence="1">Uncharacterized protein</fullName>
    </submittedName>
</protein>
<keyword evidence="2" id="KW-1185">Reference proteome</keyword>
<accession>A0A833V876</accession>
<evidence type="ECO:0000313" key="2">
    <source>
        <dbReference type="Proteomes" id="UP000623129"/>
    </source>
</evidence>
<name>A0A833V876_9POAL</name>
<sequence>MIDDEKVTIRPYPLLGNHLATSQHNKKVSRALTRNISSKSSIVVSASNGYLGFKIPAHATSMWARLPKACSALSNIA</sequence>
<dbReference type="AlphaFoldDB" id="A0A833V876"/>
<comment type="caution">
    <text evidence="1">The sequence shown here is derived from an EMBL/GenBank/DDBJ whole genome shotgun (WGS) entry which is preliminary data.</text>
</comment>
<dbReference type="EMBL" id="SWLB01000016">
    <property type="protein sequence ID" value="KAF3328271.1"/>
    <property type="molecule type" value="Genomic_DNA"/>
</dbReference>
<proteinExistence type="predicted"/>
<gene>
    <name evidence="1" type="ORF">FCM35_KLT06877</name>
</gene>
<evidence type="ECO:0000313" key="1">
    <source>
        <dbReference type="EMBL" id="KAF3328271.1"/>
    </source>
</evidence>
<dbReference type="Proteomes" id="UP000623129">
    <property type="component" value="Unassembled WGS sequence"/>
</dbReference>